<dbReference type="InterPro" id="IPR033752">
    <property type="entry name" value="MetA_family"/>
</dbReference>
<evidence type="ECO:0000313" key="6">
    <source>
        <dbReference type="Proteomes" id="UP000586827"/>
    </source>
</evidence>
<dbReference type="EMBL" id="JABELX010000007">
    <property type="protein sequence ID" value="NNH72297.1"/>
    <property type="molecule type" value="Genomic_DNA"/>
</dbReference>
<evidence type="ECO:0008006" key="7">
    <source>
        <dbReference type="Google" id="ProtNLM"/>
    </source>
</evidence>
<keyword evidence="2" id="KW-0808">Transferase</keyword>
<evidence type="ECO:0000256" key="1">
    <source>
        <dbReference type="ARBA" id="ARBA00022605"/>
    </source>
</evidence>
<dbReference type="SUPFAM" id="SSF52317">
    <property type="entry name" value="Class I glutamine amidotransferase-like"/>
    <property type="match status" value="2"/>
</dbReference>
<name>A0A849C8T5_9NOCA</name>
<feature type="region of interest" description="Disordered" evidence="4">
    <location>
        <begin position="56"/>
        <end position="145"/>
    </location>
</feature>
<accession>A0A849C8T5</accession>
<evidence type="ECO:0000256" key="2">
    <source>
        <dbReference type="ARBA" id="ARBA00022679"/>
    </source>
</evidence>
<reference evidence="5 6" key="1">
    <citation type="submission" date="2020-05" db="EMBL/GenBank/DDBJ databases">
        <title>MicrobeNet Type strains.</title>
        <authorList>
            <person name="Nicholson A.C."/>
        </authorList>
    </citation>
    <scope>NUCLEOTIDE SEQUENCE [LARGE SCALE GENOMIC DNA]</scope>
    <source>
        <strain evidence="5 6">JCM 3224</strain>
    </source>
</reference>
<dbReference type="InterPro" id="IPR029062">
    <property type="entry name" value="Class_I_gatase-like"/>
</dbReference>
<keyword evidence="1" id="KW-0028">Amino-acid biosynthesis</keyword>
<evidence type="ECO:0000256" key="4">
    <source>
        <dbReference type="SAM" id="MobiDB-lite"/>
    </source>
</evidence>
<dbReference type="PANTHER" id="PTHR20919">
    <property type="entry name" value="HOMOSERINE O-SUCCINYLTRANSFERASE"/>
    <property type="match status" value="1"/>
</dbReference>
<organism evidence="5 6">
    <name type="scientific">Nocardia uniformis</name>
    <dbReference type="NCBI Taxonomy" id="53432"/>
    <lineage>
        <taxon>Bacteria</taxon>
        <taxon>Bacillati</taxon>
        <taxon>Actinomycetota</taxon>
        <taxon>Actinomycetes</taxon>
        <taxon>Mycobacteriales</taxon>
        <taxon>Nocardiaceae</taxon>
        <taxon>Nocardia</taxon>
    </lineage>
</organism>
<keyword evidence="6" id="KW-1185">Reference proteome</keyword>
<keyword evidence="3" id="KW-0012">Acyltransferase</keyword>
<dbReference type="AlphaFoldDB" id="A0A849C8T5"/>
<sequence length="495" mass="54197">MRIGIVDLISQRPESMTRRVFAEAVLGAAARLGVRATGFGGEALPQQDTGWGAILPDPRLGNQTSTTIADPPESARAGASAVGSPDSNHAGASTTSRPKHNYAGAGFASHPHNPVGATTTSHPEPDSAGASSARHPEQSRKGSGVADFSVAIEPIAIAPHRSDRSLSREFVMYLEMPYTDTARIDPEYDVEISVFGIDPLGPVEAVDWAALAEMDALIISGSEPTVPDIADEPCLAIIDRIMRECSDATSLLFSCHSAHAALHLEYGLRRHRLPRREHGVFDHWVHTPALYADDYGRAEEYDLTEPHVMHGPYPTEDTAHTLVSGLSTPVRVPHSRWNVMTSADLRAADVTVLLDSADAEWHLATGPDGLRRVFIQGHPEYLSDTMAREYRRDLRRWLTDARRPFPDIPQRYFSRDTEDRLLDQAVGLRTSFDPALLDDFPLPSDYTEVSADWSADSTLFFANWIRAIADARPGAPAEMVSNPADDFRYAHPSTQ</sequence>
<feature type="compositionally biased region" description="Polar residues" evidence="4">
    <location>
        <begin position="85"/>
        <end position="96"/>
    </location>
</feature>
<proteinExistence type="predicted"/>
<dbReference type="RefSeq" id="WP_157552040.1">
    <property type="nucleotide sequence ID" value="NZ_JABELX010000007.1"/>
</dbReference>
<dbReference type="Proteomes" id="UP000586827">
    <property type="component" value="Unassembled WGS sequence"/>
</dbReference>
<gene>
    <name evidence="5" type="ORF">HLB23_20955</name>
</gene>
<dbReference type="Gene3D" id="3.40.50.880">
    <property type="match status" value="1"/>
</dbReference>
<dbReference type="PANTHER" id="PTHR20919:SF0">
    <property type="entry name" value="HOMOSERINE O-SUCCINYLTRANSFERASE"/>
    <property type="match status" value="1"/>
</dbReference>
<protein>
    <recommendedName>
        <fullName evidence="7">Homoserine O-succinyltransferase</fullName>
    </recommendedName>
</protein>
<comment type="caution">
    <text evidence="5">The sequence shown here is derived from an EMBL/GenBank/DDBJ whole genome shotgun (WGS) entry which is preliminary data.</text>
</comment>
<dbReference type="Pfam" id="PF04204">
    <property type="entry name" value="HTS"/>
    <property type="match status" value="2"/>
</dbReference>
<evidence type="ECO:0000256" key="3">
    <source>
        <dbReference type="ARBA" id="ARBA00023315"/>
    </source>
</evidence>
<dbReference type="GO" id="GO:0008652">
    <property type="term" value="P:amino acid biosynthetic process"/>
    <property type="evidence" value="ECO:0007669"/>
    <property type="project" value="UniProtKB-KW"/>
</dbReference>
<evidence type="ECO:0000313" key="5">
    <source>
        <dbReference type="EMBL" id="NNH72297.1"/>
    </source>
</evidence>
<dbReference type="GO" id="GO:0008899">
    <property type="term" value="F:homoserine O-succinyltransferase activity"/>
    <property type="evidence" value="ECO:0007669"/>
    <property type="project" value="TreeGrafter"/>
</dbReference>